<dbReference type="InterPro" id="IPR038800">
    <property type="entry name" value="CCDC17"/>
</dbReference>
<dbReference type="PANTHER" id="PTHR33820">
    <property type="entry name" value="COILED-COIL DOMAIN-CONTAINING PROTEIN 17"/>
    <property type="match status" value="1"/>
</dbReference>
<keyword evidence="3" id="KW-1185">Reference proteome</keyword>
<reference evidence="2" key="2">
    <citation type="submission" date="2025-09" db="UniProtKB">
        <authorList>
            <consortium name="Ensembl"/>
        </authorList>
    </citation>
    <scope>IDENTIFICATION</scope>
</reference>
<dbReference type="PANTHER" id="PTHR33820:SF4">
    <property type="entry name" value="COILED-COIL DOMAIN-CONTAINING PROTEIN 17"/>
    <property type="match status" value="1"/>
</dbReference>
<accession>A0A2K5MYC9</accession>
<dbReference type="Ensembl" id="ENSCATT00000054520.1">
    <property type="protein sequence ID" value="ENSCATP00000030258.1"/>
    <property type="gene ID" value="ENSCATG00000038314.1"/>
</dbReference>
<protein>
    <submittedName>
        <fullName evidence="2">Coiled-coil domain containing 17</fullName>
    </submittedName>
</protein>
<sequence>MDSHSGEPALLPCGTCDMVFRSSALLATHTQRFCIGHPTQEKTFGAQASVATEPQGATVLSSTSSPEANFLTPTSGFADPPPRTEEPLSGVKDRDEGLGPHHSSDLPPVSF</sequence>
<feature type="region of interest" description="Disordered" evidence="1">
    <location>
        <begin position="55"/>
        <end position="111"/>
    </location>
</feature>
<feature type="compositionally biased region" description="Basic and acidic residues" evidence="1">
    <location>
        <begin position="82"/>
        <end position="104"/>
    </location>
</feature>
<proteinExistence type="predicted"/>
<dbReference type="Proteomes" id="UP000233060">
    <property type="component" value="Unassembled WGS sequence"/>
</dbReference>
<reference evidence="2" key="1">
    <citation type="submission" date="2025-08" db="UniProtKB">
        <authorList>
            <consortium name="Ensembl"/>
        </authorList>
    </citation>
    <scope>IDENTIFICATION</scope>
</reference>
<feature type="compositionally biased region" description="Polar residues" evidence="1">
    <location>
        <begin position="58"/>
        <end position="75"/>
    </location>
</feature>
<organism evidence="2 3">
    <name type="scientific">Cercocebus atys</name>
    <name type="common">Sooty mangabey</name>
    <name type="synonym">Cercocebus torquatus atys</name>
    <dbReference type="NCBI Taxonomy" id="9531"/>
    <lineage>
        <taxon>Eukaryota</taxon>
        <taxon>Metazoa</taxon>
        <taxon>Chordata</taxon>
        <taxon>Craniata</taxon>
        <taxon>Vertebrata</taxon>
        <taxon>Euteleostomi</taxon>
        <taxon>Mammalia</taxon>
        <taxon>Eutheria</taxon>
        <taxon>Euarchontoglires</taxon>
        <taxon>Primates</taxon>
        <taxon>Haplorrhini</taxon>
        <taxon>Catarrhini</taxon>
        <taxon>Cercopithecidae</taxon>
        <taxon>Cercopithecinae</taxon>
        <taxon>Cercocebus</taxon>
    </lineage>
</organism>
<dbReference type="Bgee" id="ENSCATG00000038314">
    <property type="expression patterns" value="Expressed in thymus and 12 other cell types or tissues"/>
</dbReference>
<evidence type="ECO:0000313" key="2">
    <source>
        <dbReference type="Ensembl" id="ENSCATP00000030258.1"/>
    </source>
</evidence>
<evidence type="ECO:0000256" key="1">
    <source>
        <dbReference type="SAM" id="MobiDB-lite"/>
    </source>
</evidence>
<name>A0A2K5MYC9_CERAT</name>
<dbReference type="GeneTree" id="ENSGT00390000006459"/>
<evidence type="ECO:0000313" key="3">
    <source>
        <dbReference type="Proteomes" id="UP000233060"/>
    </source>
</evidence>
<dbReference type="AlphaFoldDB" id="A0A2K5MYC9"/>
<gene>
    <name evidence="2" type="primary">CCDC17</name>
</gene>